<proteinExistence type="predicted"/>
<comment type="caution">
    <text evidence="2">The sequence shown here is derived from an EMBL/GenBank/DDBJ whole genome shotgun (WGS) entry which is preliminary data.</text>
</comment>
<accession>A0ABS8V4J2</accession>
<reference evidence="2 3" key="1">
    <citation type="journal article" date="2021" name="BMC Genomics">
        <title>Datura genome reveals duplications of psychoactive alkaloid biosynthetic genes and high mutation rate following tissue culture.</title>
        <authorList>
            <person name="Rajewski A."/>
            <person name="Carter-House D."/>
            <person name="Stajich J."/>
            <person name="Litt A."/>
        </authorList>
    </citation>
    <scope>NUCLEOTIDE SEQUENCE [LARGE SCALE GENOMIC DNA]</scope>
    <source>
        <strain evidence="2">AR-01</strain>
    </source>
</reference>
<sequence>MASQPSPQLQAAGEINSTPDYASLLSSKITIQHSGQNLAITKLKPIEIIHGEPTIKFTMEEIKQFVVEEGDARELLDATRDGKKSIVAGKSVVQDHVVSTCGHDRVEEVSFGQQLNSQEQVCSVVAIRKLVEEVEQNRGASLQTDATVIPQTSSNLQQERNTGPISDTRIDERHGLQVEN</sequence>
<gene>
    <name evidence="2" type="ORF">HAX54_026760</name>
</gene>
<keyword evidence="3" id="KW-1185">Reference proteome</keyword>
<feature type="compositionally biased region" description="Basic and acidic residues" evidence="1">
    <location>
        <begin position="168"/>
        <end position="180"/>
    </location>
</feature>
<feature type="compositionally biased region" description="Polar residues" evidence="1">
    <location>
        <begin position="142"/>
        <end position="165"/>
    </location>
</feature>
<feature type="region of interest" description="Disordered" evidence="1">
    <location>
        <begin position="142"/>
        <end position="180"/>
    </location>
</feature>
<evidence type="ECO:0000256" key="1">
    <source>
        <dbReference type="SAM" id="MobiDB-lite"/>
    </source>
</evidence>
<protein>
    <submittedName>
        <fullName evidence="2">Uncharacterized protein</fullName>
    </submittedName>
</protein>
<organism evidence="2 3">
    <name type="scientific">Datura stramonium</name>
    <name type="common">Jimsonweed</name>
    <name type="synonym">Common thornapple</name>
    <dbReference type="NCBI Taxonomy" id="4076"/>
    <lineage>
        <taxon>Eukaryota</taxon>
        <taxon>Viridiplantae</taxon>
        <taxon>Streptophyta</taxon>
        <taxon>Embryophyta</taxon>
        <taxon>Tracheophyta</taxon>
        <taxon>Spermatophyta</taxon>
        <taxon>Magnoliopsida</taxon>
        <taxon>eudicotyledons</taxon>
        <taxon>Gunneridae</taxon>
        <taxon>Pentapetalae</taxon>
        <taxon>asterids</taxon>
        <taxon>lamiids</taxon>
        <taxon>Solanales</taxon>
        <taxon>Solanaceae</taxon>
        <taxon>Solanoideae</taxon>
        <taxon>Datureae</taxon>
        <taxon>Datura</taxon>
    </lineage>
</organism>
<name>A0ABS8V4J2_DATST</name>
<dbReference type="Proteomes" id="UP000823775">
    <property type="component" value="Unassembled WGS sequence"/>
</dbReference>
<evidence type="ECO:0000313" key="3">
    <source>
        <dbReference type="Proteomes" id="UP000823775"/>
    </source>
</evidence>
<dbReference type="EMBL" id="JACEIK010003251">
    <property type="protein sequence ID" value="MCD9640965.1"/>
    <property type="molecule type" value="Genomic_DNA"/>
</dbReference>
<evidence type="ECO:0000313" key="2">
    <source>
        <dbReference type="EMBL" id="MCD9640965.1"/>
    </source>
</evidence>